<keyword evidence="7" id="KW-0460">Magnesium</keyword>
<gene>
    <name evidence="11" type="ORF">LCGC14_0322550</name>
</gene>
<dbReference type="SUPFAM" id="SSF63882">
    <property type="entry name" value="MoeA N-terminal region -like"/>
    <property type="match status" value="1"/>
</dbReference>
<keyword evidence="5" id="KW-0808">Transferase</keyword>
<comment type="pathway">
    <text evidence="2">Cofactor biosynthesis; molybdopterin biosynthesis.</text>
</comment>
<dbReference type="PANTHER" id="PTHR10192:SF5">
    <property type="entry name" value="GEPHYRIN"/>
    <property type="match status" value="1"/>
</dbReference>
<dbReference type="NCBIfam" id="TIGR00177">
    <property type="entry name" value="molyb_syn"/>
    <property type="match status" value="1"/>
</dbReference>
<comment type="cofactor">
    <cofactor evidence="1">
        <name>Mg(2+)</name>
        <dbReference type="ChEBI" id="CHEBI:18420"/>
    </cofactor>
</comment>
<keyword evidence="4" id="KW-0500">Molybdenum</keyword>
<evidence type="ECO:0000259" key="10">
    <source>
        <dbReference type="SMART" id="SM00852"/>
    </source>
</evidence>
<evidence type="ECO:0000256" key="2">
    <source>
        <dbReference type="ARBA" id="ARBA00005046"/>
    </source>
</evidence>
<evidence type="ECO:0000256" key="5">
    <source>
        <dbReference type="ARBA" id="ARBA00022679"/>
    </source>
</evidence>
<dbReference type="SUPFAM" id="SSF53218">
    <property type="entry name" value="Molybdenum cofactor biosynthesis proteins"/>
    <property type="match status" value="1"/>
</dbReference>
<evidence type="ECO:0000256" key="4">
    <source>
        <dbReference type="ARBA" id="ARBA00022505"/>
    </source>
</evidence>
<dbReference type="EMBL" id="LAZR01000219">
    <property type="protein sequence ID" value="KKN81191.1"/>
    <property type="molecule type" value="Genomic_DNA"/>
</dbReference>
<dbReference type="NCBIfam" id="NF045515">
    <property type="entry name" value="Glp_gephyrin"/>
    <property type="match status" value="1"/>
</dbReference>
<dbReference type="UniPathway" id="UPA00344"/>
<dbReference type="GO" id="GO:0006777">
    <property type="term" value="P:Mo-molybdopterin cofactor biosynthetic process"/>
    <property type="evidence" value="ECO:0007669"/>
    <property type="project" value="UniProtKB-KW"/>
</dbReference>
<dbReference type="SUPFAM" id="SSF63867">
    <property type="entry name" value="MoeA C-terminal domain-like"/>
    <property type="match status" value="1"/>
</dbReference>
<dbReference type="InterPro" id="IPR036135">
    <property type="entry name" value="MoeA_linker/N_sf"/>
</dbReference>
<evidence type="ECO:0000256" key="7">
    <source>
        <dbReference type="ARBA" id="ARBA00022842"/>
    </source>
</evidence>
<dbReference type="InterPro" id="IPR038987">
    <property type="entry name" value="MoeA-like"/>
</dbReference>
<organism evidence="11">
    <name type="scientific">marine sediment metagenome</name>
    <dbReference type="NCBI Taxonomy" id="412755"/>
    <lineage>
        <taxon>unclassified sequences</taxon>
        <taxon>metagenomes</taxon>
        <taxon>ecological metagenomes</taxon>
    </lineage>
</organism>
<dbReference type="InterPro" id="IPR036425">
    <property type="entry name" value="MoaB/Mog-like_dom_sf"/>
</dbReference>
<dbReference type="Gene3D" id="3.40.980.10">
    <property type="entry name" value="MoaB/Mog-like domain"/>
    <property type="match status" value="1"/>
</dbReference>
<feature type="domain" description="MoaB/Mog" evidence="10">
    <location>
        <begin position="181"/>
        <end position="318"/>
    </location>
</feature>
<dbReference type="GO" id="GO:0061599">
    <property type="term" value="F:molybdopterin molybdotransferase activity"/>
    <property type="evidence" value="ECO:0007669"/>
    <property type="project" value="UniProtKB-EC"/>
</dbReference>
<dbReference type="PANTHER" id="PTHR10192">
    <property type="entry name" value="MOLYBDOPTERIN BIOSYNTHESIS PROTEIN"/>
    <property type="match status" value="1"/>
</dbReference>
<dbReference type="GO" id="GO:0005829">
    <property type="term" value="C:cytosol"/>
    <property type="evidence" value="ECO:0007669"/>
    <property type="project" value="TreeGrafter"/>
</dbReference>
<protein>
    <recommendedName>
        <fullName evidence="3">molybdopterin molybdotransferase</fullName>
        <ecNumber evidence="3">2.10.1.1</ecNumber>
    </recommendedName>
</protein>
<reference evidence="11" key="1">
    <citation type="journal article" date="2015" name="Nature">
        <title>Complex archaea that bridge the gap between prokaryotes and eukaryotes.</title>
        <authorList>
            <person name="Spang A."/>
            <person name="Saw J.H."/>
            <person name="Jorgensen S.L."/>
            <person name="Zaremba-Niedzwiedzka K."/>
            <person name="Martijn J."/>
            <person name="Lind A.E."/>
            <person name="van Eijk R."/>
            <person name="Schleper C."/>
            <person name="Guy L."/>
            <person name="Ettema T.J."/>
        </authorList>
    </citation>
    <scope>NUCLEOTIDE SEQUENCE</scope>
</reference>
<evidence type="ECO:0000256" key="9">
    <source>
        <dbReference type="ARBA" id="ARBA00047317"/>
    </source>
</evidence>
<dbReference type="CDD" id="cd00887">
    <property type="entry name" value="MoeA"/>
    <property type="match status" value="1"/>
</dbReference>
<dbReference type="GO" id="GO:0046872">
    <property type="term" value="F:metal ion binding"/>
    <property type="evidence" value="ECO:0007669"/>
    <property type="project" value="UniProtKB-KW"/>
</dbReference>
<proteinExistence type="predicted"/>
<dbReference type="InterPro" id="IPR005111">
    <property type="entry name" value="MoeA_C_domain_IV"/>
</dbReference>
<accession>A0A0F9W667</accession>
<keyword evidence="6" id="KW-0479">Metal-binding</keyword>
<evidence type="ECO:0000256" key="1">
    <source>
        <dbReference type="ARBA" id="ARBA00001946"/>
    </source>
</evidence>
<keyword evidence="8" id="KW-0501">Molybdenum cofactor biosynthesis</keyword>
<dbReference type="InterPro" id="IPR005110">
    <property type="entry name" value="MoeA_linker/N"/>
</dbReference>
<comment type="catalytic activity">
    <reaction evidence="9">
        <text>adenylyl-molybdopterin + molybdate = Mo-molybdopterin + AMP + H(+)</text>
        <dbReference type="Rhea" id="RHEA:35047"/>
        <dbReference type="ChEBI" id="CHEBI:15378"/>
        <dbReference type="ChEBI" id="CHEBI:36264"/>
        <dbReference type="ChEBI" id="CHEBI:62727"/>
        <dbReference type="ChEBI" id="CHEBI:71302"/>
        <dbReference type="ChEBI" id="CHEBI:456215"/>
        <dbReference type="EC" id="2.10.1.1"/>
    </reaction>
</comment>
<dbReference type="Pfam" id="PF00994">
    <property type="entry name" value="MoCF_biosynth"/>
    <property type="match status" value="1"/>
</dbReference>
<dbReference type="Gene3D" id="2.40.340.10">
    <property type="entry name" value="MoeA, C-terminal, domain IV"/>
    <property type="match status" value="1"/>
</dbReference>
<dbReference type="FunFam" id="3.40.980.10:FF:000004">
    <property type="entry name" value="Molybdopterin molybdenumtransferase"/>
    <property type="match status" value="1"/>
</dbReference>
<evidence type="ECO:0000256" key="3">
    <source>
        <dbReference type="ARBA" id="ARBA00013269"/>
    </source>
</evidence>
<dbReference type="InterPro" id="IPR001453">
    <property type="entry name" value="MoaB/Mog_dom"/>
</dbReference>
<dbReference type="SMART" id="SM00852">
    <property type="entry name" value="MoCF_biosynth"/>
    <property type="match status" value="1"/>
</dbReference>
<name>A0A0F9W667_9ZZZZ</name>
<dbReference type="EC" id="2.10.1.1" evidence="3"/>
<evidence type="ECO:0000313" key="11">
    <source>
        <dbReference type="EMBL" id="KKN81191.1"/>
    </source>
</evidence>
<dbReference type="AlphaFoldDB" id="A0A0F9W667"/>
<dbReference type="InterPro" id="IPR036688">
    <property type="entry name" value="MoeA_C_domain_IV_sf"/>
</dbReference>
<comment type="caution">
    <text evidence="11">The sequence shown here is derived from an EMBL/GenBank/DDBJ whole genome shotgun (WGS) entry which is preliminary data.</text>
</comment>
<evidence type="ECO:0000256" key="6">
    <source>
        <dbReference type="ARBA" id="ARBA00022723"/>
    </source>
</evidence>
<dbReference type="Pfam" id="PF03453">
    <property type="entry name" value="MoeA_N"/>
    <property type="match status" value="1"/>
</dbReference>
<evidence type="ECO:0000256" key="8">
    <source>
        <dbReference type="ARBA" id="ARBA00023150"/>
    </source>
</evidence>
<dbReference type="InterPro" id="IPR008284">
    <property type="entry name" value="MoCF_biosynth_CS"/>
</dbReference>
<dbReference type="Gene3D" id="2.170.190.11">
    <property type="entry name" value="Molybdopterin biosynthesis moea protein, domain 3"/>
    <property type="match status" value="1"/>
</dbReference>
<dbReference type="PROSITE" id="PS01079">
    <property type="entry name" value="MOCF_BIOSYNTHESIS_2"/>
    <property type="match status" value="1"/>
</dbReference>
<dbReference type="Pfam" id="PF03454">
    <property type="entry name" value="MoeA_C"/>
    <property type="match status" value="1"/>
</dbReference>
<sequence length="402" mass="42246">MSLMPVAQALQQLLDSARSQLAQPVDELPLEQALGHILAGPVVAAHDVPPWDNSAMDGYAFNAADVAQARTKGLPISQRITAGMAPEPLLAGSCARIFTGAPLPAGADCVEMQENVELAEGGFARLTQPVHAGQNVRPQGQDVRVGSQLLAAGLRLRPQDLGVIASVGLARVAVRRPLRVAVVSTGDELVEPGDQLNSGQIFNSNRFTLIGALQRLGQQIVDGGILPDDPEHTRSRLRALADQADVIISSGGVSVGEADCLGQVLRENGEVSLWKLAIKPGKPFTLGSFANTPVLGLPGNPAATLVTFLLLVRPYLLTRLGCTTVEPTTFALPAGFDWQRPGNRDEYLRADFVDGRILLAGNQSSGVLSSASKANGLVLIPAGSTVNQGETLSFLPFTGLFD</sequence>
<dbReference type="Gene3D" id="3.90.105.10">
    <property type="entry name" value="Molybdopterin biosynthesis moea protein, domain 2"/>
    <property type="match status" value="1"/>
</dbReference>